<dbReference type="InParanoid" id="A0A7N2LFZ3"/>
<evidence type="ECO:0000313" key="2">
    <source>
        <dbReference type="EnsemblPlants" id="QL04p057793:mrna"/>
    </source>
</evidence>
<keyword evidence="1" id="KW-0175">Coiled coil</keyword>
<sequence length="114" mass="12811">MMKPWHSSLSGTLLREKALKEVVEVMTQEKDATLWVAEGKVQEHEGAYLLAKQKAANLEAKMSKMELRLAEAESLISSRDKEVVDLKAALEESKDKFYDMGFADVEGSSELVMF</sequence>
<protein>
    <submittedName>
        <fullName evidence="2">Uncharacterized protein</fullName>
    </submittedName>
</protein>
<dbReference type="AlphaFoldDB" id="A0A7N2LFZ3"/>
<reference evidence="2" key="2">
    <citation type="submission" date="2021-01" db="UniProtKB">
        <authorList>
            <consortium name="EnsemblPlants"/>
        </authorList>
    </citation>
    <scope>IDENTIFICATION</scope>
</reference>
<evidence type="ECO:0000256" key="1">
    <source>
        <dbReference type="SAM" id="Coils"/>
    </source>
</evidence>
<dbReference type="EnsemblPlants" id="QL04p057793:mrna">
    <property type="protein sequence ID" value="QL04p057793:mrna"/>
    <property type="gene ID" value="QL04p057793"/>
</dbReference>
<name>A0A7N2LFZ3_QUELO</name>
<accession>A0A7N2LFZ3</accession>
<reference evidence="2 3" key="1">
    <citation type="journal article" date="2016" name="G3 (Bethesda)">
        <title>First Draft Assembly and Annotation of the Genome of a California Endemic Oak Quercus lobata Nee (Fagaceae).</title>
        <authorList>
            <person name="Sork V.L."/>
            <person name="Fitz-Gibbon S.T."/>
            <person name="Puiu D."/>
            <person name="Crepeau M."/>
            <person name="Gugger P.F."/>
            <person name="Sherman R."/>
            <person name="Stevens K."/>
            <person name="Langley C.H."/>
            <person name="Pellegrini M."/>
            <person name="Salzberg S.L."/>
        </authorList>
    </citation>
    <scope>NUCLEOTIDE SEQUENCE [LARGE SCALE GENOMIC DNA]</scope>
    <source>
        <strain evidence="2 3">cv. SW786</strain>
    </source>
</reference>
<feature type="coiled-coil region" evidence="1">
    <location>
        <begin position="41"/>
        <end position="75"/>
    </location>
</feature>
<keyword evidence="3" id="KW-1185">Reference proteome</keyword>
<dbReference type="Gramene" id="QL04p057793:mrna">
    <property type="protein sequence ID" value="QL04p057793:mrna"/>
    <property type="gene ID" value="QL04p057793"/>
</dbReference>
<dbReference type="EMBL" id="LRBV02000004">
    <property type="status" value="NOT_ANNOTATED_CDS"/>
    <property type="molecule type" value="Genomic_DNA"/>
</dbReference>
<evidence type="ECO:0000313" key="3">
    <source>
        <dbReference type="Proteomes" id="UP000594261"/>
    </source>
</evidence>
<dbReference type="Proteomes" id="UP000594261">
    <property type="component" value="Chromosome 4"/>
</dbReference>
<organism evidence="2 3">
    <name type="scientific">Quercus lobata</name>
    <name type="common">Valley oak</name>
    <dbReference type="NCBI Taxonomy" id="97700"/>
    <lineage>
        <taxon>Eukaryota</taxon>
        <taxon>Viridiplantae</taxon>
        <taxon>Streptophyta</taxon>
        <taxon>Embryophyta</taxon>
        <taxon>Tracheophyta</taxon>
        <taxon>Spermatophyta</taxon>
        <taxon>Magnoliopsida</taxon>
        <taxon>eudicotyledons</taxon>
        <taxon>Gunneridae</taxon>
        <taxon>Pentapetalae</taxon>
        <taxon>rosids</taxon>
        <taxon>fabids</taxon>
        <taxon>Fagales</taxon>
        <taxon>Fagaceae</taxon>
        <taxon>Quercus</taxon>
    </lineage>
</organism>
<proteinExistence type="predicted"/>